<dbReference type="EMBL" id="PYQT01000021">
    <property type="protein sequence ID" value="PSY40249.1"/>
    <property type="molecule type" value="Genomic_DNA"/>
</dbReference>
<evidence type="ECO:0000313" key="8">
    <source>
        <dbReference type="EMBL" id="QST75424.1"/>
    </source>
</evidence>
<reference evidence="8 13" key="3">
    <citation type="submission" date="2021-03" db="EMBL/GenBank/DDBJ databases">
        <title>Comparative genomics of Chinese and international isolates of Escherichia albertii: population structure and evolution of virulence and antimicrobial resistance.</title>
        <authorList>
            <person name="Wang H."/>
            <person name="Xiong Y."/>
            <person name="Luo L."/>
        </authorList>
    </citation>
    <scope>NUCLEOTIDE SEQUENCE [LARGE SCALE GENOMIC DNA]</scope>
    <source>
        <strain evidence="8 13">Sample 165</strain>
    </source>
</reference>
<organism evidence="9 12">
    <name type="scientific">Escherichia albertii</name>
    <dbReference type="NCBI Taxonomy" id="208962"/>
    <lineage>
        <taxon>Bacteria</taxon>
        <taxon>Pseudomonadati</taxon>
        <taxon>Pseudomonadota</taxon>
        <taxon>Gammaproteobacteria</taxon>
        <taxon>Enterobacterales</taxon>
        <taxon>Enterobacteriaceae</taxon>
        <taxon>Escherichia</taxon>
    </lineage>
</organism>
<evidence type="ECO:0000313" key="12">
    <source>
        <dbReference type="Proteomes" id="UP000292187"/>
    </source>
</evidence>
<dbReference type="InterPro" id="IPR020907">
    <property type="entry name" value="MgrB"/>
</dbReference>
<dbReference type="HAMAP" id="MF_01596">
    <property type="entry name" value="MgrB"/>
    <property type="match status" value="1"/>
</dbReference>
<dbReference type="RefSeq" id="WP_000714546.1">
    <property type="nucleotide sequence ID" value="NZ_AP014855.1"/>
</dbReference>
<evidence type="ECO:0000313" key="7">
    <source>
        <dbReference type="EMBL" id="PSY40249.1"/>
    </source>
</evidence>
<comment type="function">
    <text evidence="6">PhoP-regulated transcription is redox-sensitive, being activated when the periplasm becomes more reducing. MgrB acts between DsbA/DsbB and PhoP/PhoQ in this pathway. Represses PhoP/PhoQ signaling, possibly by binding to the periplasmic domain of PhoQ, altering its activity and that of downstream effector PhoP.</text>
</comment>
<reference evidence="10" key="4">
    <citation type="submission" date="2023-02" db="EMBL/GenBank/DDBJ databases">
        <title>Escherichia albertii as a potential enteropathogen in the light of epidemiological and genomic studies.</title>
        <authorList>
            <person name="Leszczynska K."/>
            <person name="Swiecicka I."/>
            <person name="Daniluk T."/>
            <person name="Lebensztejn D."/>
            <person name="Chmielewska S."/>
            <person name="Leszczynska D."/>
            <person name="Gawor J."/>
            <person name="Kliber M."/>
        </authorList>
    </citation>
    <scope>NUCLEOTIDE SEQUENCE</scope>
    <source>
        <strain evidence="10">BIA_7</strain>
    </source>
</reference>
<accession>A0A2T3RN45</accession>
<keyword evidence="4" id="KW-1133">Transmembrane helix</keyword>
<evidence type="ECO:0000313" key="9">
    <source>
        <dbReference type="EMBL" id="TBR50190.1"/>
    </source>
</evidence>
<keyword evidence="5 6" id="KW-0472">Membrane</keyword>
<dbReference type="Proteomes" id="UP000292187">
    <property type="component" value="Unassembled WGS sequence"/>
</dbReference>
<dbReference type="AlphaFoldDB" id="A0A2T3RN45"/>
<evidence type="ECO:0000313" key="13">
    <source>
        <dbReference type="Proteomes" id="UP000663211"/>
    </source>
</evidence>
<evidence type="ECO:0000256" key="5">
    <source>
        <dbReference type="ARBA" id="ARBA00023136"/>
    </source>
</evidence>
<sequence length="47" mass="5464">MKKFRWVVLAVAVLACLLLWMQVFSMMCDQDVPFFSGICAINQLIPW</sequence>
<dbReference type="GeneID" id="89516588"/>
<dbReference type="GO" id="GO:0070298">
    <property type="term" value="P:negative regulation of phosphorelay signal transduction system"/>
    <property type="evidence" value="ECO:0007669"/>
    <property type="project" value="UniProtKB-UniRule"/>
</dbReference>
<dbReference type="NCBIfam" id="NF007635">
    <property type="entry name" value="PRK10299.1"/>
    <property type="match status" value="1"/>
</dbReference>
<evidence type="ECO:0000256" key="6">
    <source>
        <dbReference type="HAMAP-Rule" id="MF_01596"/>
    </source>
</evidence>
<name>A0A2T3RN45_ESCAL</name>
<comment type="subunit">
    <text evidence="6">May form homooligomers. Probably interacts with the periplasmic domain of PhoQ.</text>
</comment>
<evidence type="ECO:0000256" key="1">
    <source>
        <dbReference type="ARBA" id="ARBA00022475"/>
    </source>
</evidence>
<dbReference type="EMBL" id="SIZV01000024">
    <property type="protein sequence ID" value="TBR50190.1"/>
    <property type="molecule type" value="Genomic_DNA"/>
</dbReference>
<gene>
    <name evidence="6 9" type="primary">mgrB</name>
    <name evidence="7" type="ORF">C7B09_17560</name>
    <name evidence="9" type="ORF">EYS06_17595</name>
    <name evidence="8" type="ORF">JRC44_10470</name>
    <name evidence="10" type="ORF">PS049_17050</name>
</gene>
<keyword evidence="11" id="KW-1185">Reference proteome</keyword>
<dbReference type="EMBL" id="CP070296">
    <property type="protein sequence ID" value="QST75424.1"/>
    <property type="molecule type" value="Genomic_DNA"/>
</dbReference>
<dbReference type="Proteomes" id="UP000240382">
    <property type="component" value="Unassembled WGS sequence"/>
</dbReference>
<evidence type="ECO:0000256" key="3">
    <source>
        <dbReference type="ARBA" id="ARBA00022692"/>
    </source>
</evidence>
<dbReference type="PROSITE" id="PS51257">
    <property type="entry name" value="PROKAR_LIPOPROTEIN"/>
    <property type="match status" value="1"/>
</dbReference>
<dbReference type="GO" id="GO:0005886">
    <property type="term" value="C:plasma membrane"/>
    <property type="evidence" value="ECO:0007669"/>
    <property type="project" value="UniProtKB-SubCell"/>
</dbReference>
<keyword evidence="1 6" id="KW-1003">Cell membrane</keyword>
<evidence type="ECO:0000313" key="11">
    <source>
        <dbReference type="Proteomes" id="UP000240382"/>
    </source>
</evidence>
<proteinExistence type="inferred from homology"/>
<dbReference type="Proteomes" id="UP000663211">
    <property type="component" value="Chromosome"/>
</dbReference>
<keyword evidence="3 6" id="KW-0812">Transmembrane</keyword>
<comment type="similarity">
    <text evidence="6">Belongs to the MgrB family.</text>
</comment>
<evidence type="ECO:0000256" key="4">
    <source>
        <dbReference type="ARBA" id="ARBA00022989"/>
    </source>
</evidence>
<keyword evidence="2" id="KW-0997">Cell inner membrane</keyword>
<protein>
    <recommendedName>
        <fullName evidence="6">PhoP/PhoQ regulator MgrB</fullName>
    </recommendedName>
</protein>
<dbReference type="Pfam" id="PF13998">
    <property type="entry name" value="MgrB"/>
    <property type="match status" value="1"/>
</dbReference>
<reference evidence="9 12" key="2">
    <citation type="submission" date="2019-02" db="EMBL/GenBank/DDBJ databases">
        <title>Draft genome sequence of Escherichia albertii strain Mex-12/320a, isolated from an infant with diarrhea, harboring virulence genes associated with diarrheagenic strains of enteropathogenic E. coli.</title>
        <authorList>
            <person name="Maldonado-Puga S."/>
            <person name="Meza-Segura M."/>
            <person name="Zaidi M.B."/>
            <person name="Estrada-Garcia T."/>
        </authorList>
    </citation>
    <scope>NUCLEOTIDE SEQUENCE [LARGE SCALE GENOMIC DNA]</scope>
    <source>
        <strain evidence="9 12">Mex-12/320a</strain>
    </source>
</reference>
<comment type="subcellular location">
    <subcellularLocation>
        <location evidence="6">Cell membrane</location>
        <topology evidence="6">Single-pass membrane protein</topology>
    </subcellularLocation>
</comment>
<dbReference type="Proteomes" id="UP001219219">
    <property type="component" value="Chromosome"/>
</dbReference>
<evidence type="ECO:0000313" key="10">
    <source>
        <dbReference type="EMBL" id="WDB28048.1"/>
    </source>
</evidence>
<dbReference type="EMBL" id="CP117562">
    <property type="protein sequence ID" value="WDB28048.1"/>
    <property type="molecule type" value="Genomic_DNA"/>
</dbReference>
<evidence type="ECO:0000256" key="2">
    <source>
        <dbReference type="ARBA" id="ARBA00022519"/>
    </source>
</evidence>
<reference evidence="7 11" key="1">
    <citation type="submission" date="2018-03" db="EMBL/GenBank/DDBJ databases">
        <title>Whole Genome Sequencing of Escherichia coli isolates from wildlife.</title>
        <authorList>
            <person name="Whitehouse C.A."/>
            <person name="Lacher D.W."/>
            <person name="Mammel M.K."/>
            <person name="Barnaba T."/>
            <person name="Lorch J.M."/>
        </authorList>
    </citation>
    <scope>NUCLEOTIDE SEQUENCE [LARGE SCALE GENOMIC DNA]</scope>
    <source>
        <strain evidence="7 11">20507-2</strain>
    </source>
</reference>